<dbReference type="GeneID" id="107265402"/>
<evidence type="ECO:0000313" key="4">
    <source>
        <dbReference type="RefSeq" id="XP_015590316.1"/>
    </source>
</evidence>
<feature type="region of interest" description="Disordered" evidence="1">
    <location>
        <begin position="121"/>
        <end position="149"/>
    </location>
</feature>
<accession>A0AAJ7BNC7</accession>
<dbReference type="PANTHER" id="PTHR46421:SF1">
    <property type="entry name" value="PROGRAMMED CELL DEATH PROTEIN 2-LIKE"/>
    <property type="match status" value="1"/>
</dbReference>
<reference evidence="4" key="1">
    <citation type="submission" date="2025-08" db="UniProtKB">
        <authorList>
            <consortium name="RefSeq"/>
        </authorList>
    </citation>
    <scope>IDENTIFICATION</scope>
</reference>
<evidence type="ECO:0000256" key="1">
    <source>
        <dbReference type="SAM" id="MobiDB-lite"/>
    </source>
</evidence>
<dbReference type="CTD" id="41540"/>
<dbReference type="RefSeq" id="XP_015590316.1">
    <property type="nucleotide sequence ID" value="XM_015734830.2"/>
</dbReference>
<dbReference type="PANTHER" id="PTHR46421">
    <property type="entry name" value="PROGRAMMED CELL DEATH PROTEIN 2-LIKE"/>
    <property type="match status" value="1"/>
</dbReference>
<dbReference type="GO" id="GO:0005737">
    <property type="term" value="C:cytoplasm"/>
    <property type="evidence" value="ECO:0007669"/>
    <property type="project" value="InterPro"/>
</dbReference>
<proteinExistence type="predicted"/>
<feature type="domain" description="Programmed cell death protein 2 C-terminal" evidence="2">
    <location>
        <begin position="317"/>
        <end position="419"/>
    </location>
</feature>
<protein>
    <submittedName>
        <fullName evidence="4">Programmed cell death protein 2-like</fullName>
    </submittedName>
</protein>
<dbReference type="AlphaFoldDB" id="A0AAJ7BNC7"/>
<feature type="region of interest" description="Disordered" evidence="1">
    <location>
        <begin position="173"/>
        <end position="212"/>
    </location>
</feature>
<dbReference type="GO" id="GO:0006915">
    <property type="term" value="P:apoptotic process"/>
    <property type="evidence" value="ECO:0007669"/>
    <property type="project" value="TreeGrafter"/>
</dbReference>
<dbReference type="InterPro" id="IPR007320">
    <property type="entry name" value="PDCD2_C"/>
</dbReference>
<dbReference type="KEGG" id="ccin:107265402"/>
<name>A0AAJ7BNC7_CEPCN</name>
<evidence type="ECO:0000313" key="3">
    <source>
        <dbReference type="Proteomes" id="UP000694920"/>
    </source>
</evidence>
<sequence>MACDNRNKVYLGYEDEYVTEKHRSLVNFTTNKIGGKPDWHNTKGLLSAPQCRLCGLYQLLALQLYVPLDNSKYHRTLYIFACINPNCWNQNESWSCLRVQSLEETTNTCCTESSTVTVPSTANWLPESDDWGDSWNDNSSEQNGNNLLNDPKKFSLSVSNASFDEDLNDEFSELHMDDPNANSPASIESPIGGGAVGRLDSPHASAEIEGEESEVVCIDTPTRPQCDLVSLLHEVTPLPVLHIESKAEPSLTFTEIFISVDEEDCSNQVPQHVRDLYLEYQRRNPELSMNAALESGDSKGTETNPEKYEKGIPAHGDEMFHDFLSRIQINPGQILRYSRDDTAPLLLYPMGGCTGRCRHCGDEMIFELQILPTIIPKLKLNPRHERNFQIEFGTVLIYTCVRSCWSATDSYREEHVIVQAERL</sequence>
<keyword evidence="3" id="KW-1185">Reference proteome</keyword>
<dbReference type="Pfam" id="PF04194">
    <property type="entry name" value="PDCD2_C"/>
    <property type="match status" value="1"/>
</dbReference>
<organism evidence="3 4">
    <name type="scientific">Cephus cinctus</name>
    <name type="common">Wheat stem sawfly</name>
    <dbReference type="NCBI Taxonomy" id="211228"/>
    <lineage>
        <taxon>Eukaryota</taxon>
        <taxon>Metazoa</taxon>
        <taxon>Ecdysozoa</taxon>
        <taxon>Arthropoda</taxon>
        <taxon>Hexapoda</taxon>
        <taxon>Insecta</taxon>
        <taxon>Pterygota</taxon>
        <taxon>Neoptera</taxon>
        <taxon>Endopterygota</taxon>
        <taxon>Hymenoptera</taxon>
        <taxon>Cephoidea</taxon>
        <taxon>Cephidae</taxon>
        <taxon>Cephus</taxon>
    </lineage>
</organism>
<evidence type="ECO:0000259" key="2">
    <source>
        <dbReference type="Pfam" id="PF04194"/>
    </source>
</evidence>
<dbReference type="InterPro" id="IPR052815">
    <property type="entry name" value="PDCD2-like_regulator"/>
</dbReference>
<gene>
    <name evidence="4" type="primary">LOC107265402</name>
</gene>
<dbReference type="Proteomes" id="UP000694920">
    <property type="component" value="Unplaced"/>
</dbReference>